<reference evidence="1" key="1">
    <citation type="submission" date="2021-11" db="EMBL/GenBank/DDBJ databases">
        <title>Complete genome sequence of Atopobiaceae bacterium TOC12.</title>
        <authorList>
            <person name="Morinaga K."/>
            <person name="Kusada H."/>
            <person name="Tamaki H."/>
        </authorList>
    </citation>
    <scope>NUCLEOTIDE SEQUENCE</scope>
    <source>
        <strain evidence="1">TOC12</strain>
    </source>
</reference>
<evidence type="ECO:0000313" key="2">
    <source>
        <dbReference type="Proteomes" id="UP001431186"/>
    </source>
</evidence>
<dbReference type="Proteomes" id="UP001431186">
    <property type="component" value="Chromosome"/>
</dbReference>
<dbReference type="EMBL" id="AP025285">
    <property type="protein sequence ID" value="BDC91304.1"/>
    <property type="molecule type" value="Genomic_DNA"/>
</dbReference>
<dbReference type="AlphaFoldDB" id="A0AAU9CCK8"/>
<evidence type="ECO:0000313" key="1">
    <source>
        <dbReference type="EMBL" id="BDC91304.1"/>
    </source>
</evidence>
<protein>
    <submittedName>
        <fullName evidence="1">Uncharacterized protein</fullName>
    </submittedName>
</protein>
<sequence length="60" mass="6605">MLILPSLAALACPPLSLSPKWFIKLLGKVPRKCALFVTPPAAPPQEPVPWRRPPLMHLQA</sequence>
<name>A0AAU9CCK8_9ACTN</name>
<organism evidence="1 2">
    <name type="scientific">Leptogranulimonas caecicola</name>
    <dbReference type="NCBI Taxonomy" id="2894156"/>
    <lineage>
        <taxon>Bacteria</taxon>
        <taxon>Bacillati</taxon>
        <taxon>Actinomycetota</taxon>
        <taxon>Coriobacteriia</taxon>
        <taxon>Coriobacteriales</taxon>
        <taxon>Kribbibacteriaceae</taxon>
        <taxon>Leptogranulimonas</taxon>
    </lineage>
</organism>
<proteinExistence type="predicted"/>
<gene>
    <name evidence="1" type="ORF">ATTO_11760</name>
</gene>
<accession>A0AAU9CCK8</accession>
<keyword evidence="2" id="KW-1185">Reference proteome</keyword>
<dbReference type="KEGG" id="lcal:ATTO_11760"/>